<feature type="domain" description="DUF2179" evidence="7">
    <location>
        <begin position="222"/>
        <end position="269"/>
    </location>
</feature>
<sequence>MLLIFGSFLEAFAYAAFCQPSQIVPGGVYGLTIAINHVTKGFLGFADGLPIGTTALFFNVPLFLLAWRKLGLSSAGKTVATFLMISFFSDLIGKLMGDIRLAEGDTLLSSFYGGAILGVGVFCVFKAGGTSAGTDVLGRIFTHKNNFKLSSMIIIIDSVVVLIGLLAFRDWTVPLYSWLTIVIYGQIINVFMPENPLRAVFIISSKSTELRELIVNKLHMSATYLHGKGMYSNENKDVIFMIVERKDVRKLKQHILQEDPSAFISTTSAARDSLAQLSEKVG</sequence>
<feature type="transmembrane region" description="Helical" evidence="6">
    <location>
        <begin position="79"/>
        <end position="97"/>
    </location>
</feature>
<keyword evidence="2" id="KW-1003">Cell membrane</keyword>
<protein>
    <recommendedName>
        <fullName evidence="7">DUF2179 domain-containing protein</fullName>
    </recommendedName>
</protein>
<dbReference type="Gene3D" id="3.30.70.120">
    <property type="match status" value="1"/>
</dbReference>
<accession>T1CQZ2</accession>
<reference evidence="8 9" key="2">
    <citation type="journal article" date="2013" name="Genome Announc.">
        <title>Draft Genome Sequences of Porphyromonas crevioricanis JCM 15906T and Porphyromonas cansulci JCM 13913T Isolated from a Canine Oral Cavity.</title>
        <authorList>
            <person name="Sakamoto M."/>
            <person name="Tanaka N."/>
            <person name="Shiwa Y."/>
            <person name="Yoshikawa H."/>
            <person name="Ohkuma M."/>
        </authorList>
    </citation>
    <scope>NUCLEOTIDE SEQUENCE [LARGE SCALE GENOMIC DNA]</scope>
    <source>
        <strain evidence="8 9">JCM 15906</strain>
    </source>
</reference>
<feature type="transmembrane region" description="Helical" evidence="6">
    <location>
        <begin position="42"/>
        <end position="67"/>
    </location>
</feature>
<evidence type="ECO:0000313" key="9">
    <source>
        <dbReference type="Proteomes" id="UP000018031"/>
    </source>
</evidence>
<dbReference type="Proteomes" id="UP000018031">
    <property type="component" value="Unassembled WGS sequence"/>
</dbReference>
<feature type="transmembrane region" description="Helical" evidence="6">
    <location>
        <begin position="109"/>
        <end position="128"/>
    </location>
</feature>
<keyword evidence="3 6" id="KW-0812">Transmembrane</keyword>
<comment type="caution">
    <text evidence="8">The sequence shown here is derived from an EMBL/GenBank/DDBJ whole genome shotgun (WGS) entry which is preliminary data.</text>
</comment>
<dbReference type="GO" id="GO:0005886">
    <property type="term" value="C:plasma membrane"/>
    <property type="evidence" value="ECO:0007669"/>
    <property type="project" value="UniProtKB-SubCell"/>
</dbReference>
<feature type="transmembrane region" description="Helical" evidence="6">
    <location>
        <begin position="175"/>
        <end position="192"/>
    </location>
</feature>
<evidence type="ECO:0000256" key="5">
    <source>
        <dbReference type="ARBA" id="ARBA00023136"/>
    </source>
</evidence>
<evidence type="ECO:0000256" key="3">
    <source>
        <dbReference type="ARBA" id="ARBA00022692"/>
    </source>
</evidence>
<dbReference type="CDD" id="cd16380">
    <property type="entry name" value="YitT_C"/>
    <property type="match status" value="1"/>
</dbReference>
<comment type="subcellular location">
    <subcellularLocation>
        <location evidence="1">Cell membrane</location>
        <topology evidence="1">Multi-pass membrane protein</topology>
    </subcellularLocation>
</comment>
<dbReference type="PIRSF" id="PIRSF006483">
    <property type="entry name" value="Membrane_protein_YitT"/>
    <property type="match status" value="1"/>
</dbReference>
<dbReference type="InterPro" id="IPR019264">
    <property type="entry name" value="DUF2179"/>
</dbReference>
<dbReference type="InterPro" id="IPR015867">
    <property type="entry name" value="N-reg_PII/ATP_PRibTrfase_C"/>
</dbReference>
<feature type="transmembrane region" description="Helical" evidence="6">
    <location>
        <begin position="149"/>
        <end position="169"/>
    </location>
</feature>
<dbReference type="PANTHER" id="PTHR33545:SF5">
    <property type="entry name" value="UPF0750 MEMBRANE PROTEIN YITT"/>
    <property type="match status" value="1"/>
</dbReference>
<dbReference type="AlphaFoldDB" id="T1CQZ2"/>
<keyword evidence="4 6" id="KW-1133">Transmembrane helix</keyword>
<evidence type="ECO:0000256" key="1">
    <source>
        <dbReference type="ARBA" id="ARBA00004651"/>
    </source>
</evidence>
<evidence type="ECO:0000256" key="2">
    <source>
        <dbReference type="ARBA" id="ARBA00022475"/>
    </source>
</evidence>
<evidence type="ECO:0000256" key="6">
    <source>
        <dbReference type="SAM" id="Phobius"/>
    </source>
</evidence>
<evidence type="ECO:0000259" key="7">
    <source>
        <dbReference type="Pfam" id="PF10035"/>
    </source>
</evidence>
<dbReference type="InterPro" id="IPR051461">
    <property type="entry name" value="UPF0750_membrane"/>
</dbReference>
<keyword evidence="5 6" id="KW-0472">Membrane</keyword>
<name>T1CQZ2_9PORP</name>
<dbReference type="Pfam" id="PF02588">
    <property type="entry name" value="YitT_membrane"/>
    <property type="match status" value="1"/>
</dbReference>
<proteinExistence type="predicted"/>
<dbReference type="InterPro" id="IPR003740">
    <property type="entry name" value="YitT"/>
</dbReference>
<dbReference type="PANTHER" id="PTHR33545">
    <property type="entry name" value="UPF0750 MEMBRANE PROTEIN YITT-RELATED"/>
    <property type="match status" value="1"/>
</dbReference>
<dbReference type="EMBL" id="BAOU01000030">
    <property type="protein sequence ID" value="GAD05498.1"/>
    <property type="molecule type" value="Genomic_DNA"/>
</dbReference>
<evidence type="ECO:0000256" key="4">
    <source>
        <dbReference type="ARBA" id="ARBA00022989"/>
    </source>
</evidence>
<organism evidence="8 9">
    <name type="scientific">Porphyromonas crevioricanis JCM 15906</name>
    <dbReference type="NCBI Taxonomy" id="1305617"/>
    <lineage>
        <taxon>Bacteria</taxon>
        <taxon>Pseudomonadati</taxon>
        <taxon>Bacteroidota</taxon>
        <taxon>Bacteroidia</taxon>
        <taxon>Bacteroidales</taxon>
        <taxon>Porphyromonadaceae</taxon>
        <taxon>Porphyromonas</taxon>
    </lineage>
</organism>
<gene>
    <name evidence="8" type="ORF">PORCRE_1201</name>
</gene>
<dbReference type="Pfam" id="PF10035">
    <property type="entry name" value="DUF2179"/>
    <property type="match status" value="1"/>
</dbReference>
<evidence type="ECO:0000313" key="8">
    <source>
        <dbReference type="EMBL" id="GAD05498.1"/>
    </source>
</evidence>
<reference evidence="9" key="1">
    <citation type="journal article" date="2013" name="Genome">
        <title>Draft Genome Sequences of Porphyromonas crevioricanis JCM 15906T and Porphyromonas cansulci JCM 13913T Isolated from a Canine Oral Cavity.</title>
        <authorList>
            <person name="Sakamoto M."/>
            <person name="Tanaka N."/>
            <person name="Shiwa Y."/>
            <person name="Yoshikawa H."/>
            <person name="Ohkuma M."/>
        </authorList>
    </citation>
    <scope>NUCLEOTIDE SEQUENCE [LARGE SCALE GENOMIC DNA]</scope>
    <source>
        <strain evidence="9">JCM 15906</strain>
    </source>
</reference>